<dbReference type="InterPro" id="IPR044049">
    <property type="entry name" value="EccD_transm"/>
</dbReference>
<feature type="transmembrane region" description="Helical" evidence="7">
    <location>
        <begin position="265"/>
        <end position="286"/>
    </location>
</feature>
<dbReference type="AlphaFoldDB" id="A0A4Q7ZSP2"/>
<name>A0A4Q7ZSP2_9ACTN</name>
<proteinExistence type="inferred from homology"/>
<evidence type="ECO:0000313" key="9">
    <source>
        <dbReference type="EMBL" id="RZU53499.1"/>
    </source>
</evidence>
<dbReference type="EMBL" id="SHKY01000001">
    <property type="protein sequence ID" value="RZU53499.1"/>
    <property type="molecule type" value="Genomic_DNA"/>
</dbReference>
<evidence type="ECO:0000256" key="2">
    <source>
        <dbReference type="ARBA" id="ARBA00006162"/>
    </source>
</evidence>
<dbReference type="NCBIfam" id="TIGR03920">
    <property type="entry name" value="T7SS_EccD"/>
    <property type="match status" value="1"/>
</dbReference>
<feature type="transmembrane region" description="Helical" evidence="7">
    <location>
        <begin position="442"/>
        <end position="462"/>
    </location>
</feature>
<dbReference type="OrthoDB" id="4775372at2"/>
<feature type="domain" description="EccD-like transmembrane" evidence="8">
    <location>
        <begin position="121"/>
        <end position="465"/>
    </location>
</feature>
<gene>
    <name evidence="9" type="ORF">EV385_5428</name>
</gene>
<comment type="subcellular location">
    <subcellularLocation>
        <location evidence="1">Cell membrane</location>
        <topology evidence="1">Multi-pass membrane protein</topology>
    </subcellularLocation>
</comment>
<sequence length="467" mass="48336">MTSAPNSDVCRVTVVGPDRRVDLAVPVSSTVADLLPVLRGHAASGDSTDPGQSGTWVLQRLGGPPFDAAGTPESLDWLEGEELFLRPAADPLPELDFDDVADGIATVVNRRADRWRPECRRWLFLTLSAVGLAVLAAVLTDRGPLVVDAAAGLAVSVGLALAAVLVARVLADGTLSLLLAMAACGYAGLTAANLADGVGDAFAVHRGALVAGAGAAAGVALVLLGCRRLRAAALPYPPLVAVPAIAAAVLLVSWLQVAVGMSGPGAAGSASAVLFAVVVLAPTVVLRAARLRGPQLPKTGEELQYDNQPQPAPELSTMADRADNYLSVVVVCAALVLPVLLRMIMAAPGWAGPALVSVLSGALLLRARTFLGVWQRVALTAAGSAGWIMIIFWLSRVASPGWRLTLLVSLVVLIAVLVTAALRPWPRRLLPVWEFTATVLDVVTGLAILPLVLQLIGTYSWARGLFG</sequence>
<evidence type="ECO:0000256" key="3">
    <source>
        <dbReference type="ARBA" id="ARBA00022475"/>
    </source>
</evidence>
<feature type="transmembrane region" description="Helical" evidence="7">
    <location>
        <begin position="207"/>
        <end position="226"/>
    </location>
</feature>
<evidence type="ECO:0000313" key="10">
    <source>
        <dbReference type="Proteomes" id="UP000292564"/>
    </source>
</evidence>
<evidence type="ECO:0000256" key="6">
    <source>
        <dbReference type="ARBA" id="ARBA00023136"/>
    </source>
</evidence>
<keyword evidence="5 7" id="KW-1133">Transmembrane helix</keyword>
<keyword evidence="4 7" id="KW-0812">Transmembrane</keyword>
<feature type="transmembrane region" description="Helical" evidence="7">
    <location>
        <begin position="377"/>
        <end position="395"/>
    </location>
</feature>
<dbReference type="InterPro" id="IPR024962">
    <property type="entry name" value="YukD-like"/>
</dbReference>
<dbReference type="RefSeq" id="WP_130511983.1">
    <property type="nucleotide sequence ID" value="NZ_SHKY01000001.1"/>
</dbReference>
<feature type="transmembrane region" description="Helical" evidence="7">
    <location>
        <begin position="401"/>
        <end position="422"/>
    </location>
</feature>
<comment type="similarity">
    <text evidence="2">Belongs to the EccD/Snm4 family.</text>
</comment>
<dbReference type="Gene3D" id="3.10.20.90">
    <property type="entry name" value="Phosphatidylinositol 3-kinase Catalytic Subunit, Chain A, domain 1"/>
    <property type="match status" value="1"/>
</dbReference>
<feature type="transmembrane region" description="Helical" evidence="7">
    <location>
        <begin position="122"/>
        <end position="139"/>
    </location>
</feature>
<feature type="transmembrane region" description="Helical" evidence="7">
    <location>
        <begin position="324"/>
        <end position="341"/>
    </location>
</feature>
<protein>
    <submittedName>
        <fullName evidence="9">Type VII secretion integral membrane protein EccD</fullName>
    </submittedName>
</protein>
<feature type="transmembrane region" description="Helical" evidence="7">
    <location>
        <begin position="145"/>
        <end position="167"/>
    </location>
</feature>
<dbReference type="GO" id="GO:0005886">
    <property type="term" value="C:plasma membrane"/>
    <property type="evidence" value="ECO:0007669"/>
    <property type="project" value="UniProtKB-SubCell"/>
</dbReference>
<accession>A0A4Q7ZSP2</accession>
<keyword evidence="6 7" id="KW-0472">Membrane</keyword>
<dbReference type="Pfam" id="PF08817">
    <property type="entry name" value="YukD"/>
    <property type="match status" value="1"/>
</dbReference>
<keyword evidence="3" id="KW-1003">Cell membrane</keyword>
<evidence type="ECO:0000256" key="7">
    <source>
        <dbReference type="SAM" id="Phobius"/>
    </source>
</evidence>
<keyword evidence="10" id="KW-1185">Reference proteome</keyword>
<evidence type="ECO:0000259" key="8">
    <source>
        <dbReference type="Pfam" id="PF19053"/>
    </source>
</evidence>
<dbReference type="Proteomes" id="UP000292564">
    <property type="component" value="Unassembled WGS sequence"/>
</dbReference>
<organism evidence="9 10">
    <name type="scientific">Krasilnikovia cinnamomea</name>
    <dbReference type="NCBI Taxonomy" id="349313"/>
    <lineage>
        <taxon>Bacteria</taxon>
        <taxon>Bacillati</taxon>
        <taxon>Actinomycetota</taxon>
        <taxon>Actinomycetes</taxon>
        <taxon>Micromonosporales</taxon>
        <taxon>Micromonosporaceae</taxon>
        <taxon>Krasilnikovia</taxon>
    </lineage>
</organism>
<feature type="transmembrane region" description="Helical" evidence="7">
    <location>
        <begin position="238"/>
        <end position="259"/>
    </location>
</feature>
<feature type="transmembrane region" description="Helical" evidence="7">
    <location>
        <begin position="174"/>
        <end position="195"/>
    </location>
</feature>
<evidence type="ECO:0000256" key="4">
    <source>
        <dbReference type="ARBA" id="ARBA00022692"/>
    </source>
</evidence>
<evidence type="ECO:0000256" key="5">
    <source>
        <dbReference type="ARBA" id="ARBA00022989"/>
    </source>
</evidence>
<evidence type="ECO:0000256" key="1">
    <source>
        <dbReference type="ARBA" id="ARBA00004651"/>
    </source>
</evidence>
<reference evidence="9 10" key="1">
    <citation type="submission" date="2019-02" db="EMBL/GenBank/DDBJ databases">
        <title>Sequencing the genomes of 1000 actinobacteria strains.</title>
        <authorList>
            <person name="Klenk H.-P."/>
        </authorList>
    </citation>
    <scope>NUCLEOTIDE SEQUENCE [LARGE SCALE GENOMIC DNA]</scope>
    <source>
        <strain evidence="9 10">DSM 45162</strain>
    </source>
</reference>
<comment type="caution">
    <text evidence="9">The sequence shown here is derived from an EMBL/GenBank/DDBJ whole genome shotgun (WGS) entry which is preliminary data.</text>
</comment>
<dbReference type="Pfam" id="PF19053">
    <property type="entry name" value="EccD"/>
    <property type="match status" value="1"/>
</dbReference>
<dbReference type="InterPro" id="IPR006707">
    <property type="entry name" value="T7SS_EccD"/>
</dbReference>